<keyword evidence="14" id="KW-1185">Reference proteome</keyword>
<dbReference type="GO" id="GO:0001594">
    <property type="term" value="F:trace-amine receptor activity"/>
    <property type="evidence" value="ECO:0007669"/>
    <property type="project" value="TreeGrafter"/>
</dbReference>
<keyword evidence="4 11" id="KW-1133">Transmembrane helix</keyword>
<keyword evidence="6 11" id="KW-0472">Membrane</keyword>
<dbReference type="InterPro" id="IPR050569">
    <property type="entry name" value="TAAR"/>
</dbReference>
<keyword evidence="2" id="KW-1003">Cell membrane</keyword>
<proteinExistence type="inferred from homology"/>
<dbReference type="PANTHER" id="PTHR24249:SF417">
    <property type="entry name" value="TRACE AMINE-ASSOCIATED RECEPTOR 11"/>
    <property type="match status" value="1"/>
</dbReference>
<keyword evidence="7 9" id="KW-0675">Receptor</keyword>
<evidence type="ECO:0000259" key="12">
    <source>
        <dbReference type="PROSITE" id="PS50262"/>
    </source>
</evidence>
<keyword evidence="3 9" id="KW-0812">Transmembrane</keyword>
<feature type="compositionally biased region" description="Low complexity" evidence="10">
    <location>
        <begin position="358"/>
        <end position="368"/>
    </location>
</feature>
<protein>
    <recommendedName>
        <fullName evidence="12">G-protein coupled receptors family 1 profile domain-containing protein</fullName>
    </recommendedName>
</protein>
<feature type="compositionally biased region" description="Basic and acidic residues" evidence="10">
    <location>
        <begin position="273"/>
        <end position="282"/>
    </location>
</feature>
<evidence type="ECO:0000256" key="8">
    <source>
        <dbReference type="ARBA" id="ARBA00023224"/>
    </source>
</evidence>
<dbReference type="SUPFAM" id="SSF81321">
    <property type="entry name" value="Family A G protein-coupled receptor-like"/>
    <property type="match status" value="1"/>
</dbReference>
<feature type="region of interest" description="Disordered" evidence="10">
    <location>
        <begin position="255"/>
        <end position="323"/>
    </location>
</feature>
<dbReference type="AlphaFoldDB" id="A0A7J6BY18"/>
<feature type="transmembrane region" description="Helical" evidence="11">
    <location>
        <begin position="199"/>
        <end position="216"/>
    </location>
</feature>
<evidence type="ECO:0000256" key="4">
    <source>
        <dbReference type="ARBA" id="ARBA00022989"/>
    </source>
</evidence>
<comment type="subcellular location">
    <subcellularLocation>
        <location evidence="1">Cell membrane</location>
        <topology evidence="1">Multi-pass membrane protein</topology>
    </subcellularLocation>
</comment>
<dbReference type="PRINTS" id="PR00237">
    <property type="entry name" value="GPCRRHODOPSN"/>
</dbReference>
<feature type="region of interest" description="Disordered" evidence="10">
    <location>
        <begin position="358"/>
        <end position="388"/>
    </location>
</feature>
<evidence type="ECO:0000256" key="10">
    <source>
        <dbReference type="SAM" id="MobiDB-lite"/>
    </source>
</evidence>
<comment type="similarity">
    <text evidence="9">Belongs to the G-protein coupled receptor 1 family.</text>
</comment>
<dbReference type="InterPro" id="IPR017452">
    <property type="entry name" value="GPCR_Rhodpsn_7TM"/>
</dbReference>
<evidence type="ECO:0000256" key="7">
    <source>
        <dbReference type="ARBA" id="ARBA00023170"/>
    </source>
</evidence>
<dbReference type="Pfam" id="PF00001">
    <property type="entry name" value="7tm_1"/>
    <property type="match status" value="1"/>
</dbReference>
<evidence type="ECO:0000256" key="11">
    <source>
        <dbReference type="SAM" id="Phobius"/>
    </source>
</evidence>
<dbReference type="PROSITE" id="PS50262">
    <property type="entry name" value="G_PROTEIN_RECEP_F1_2"/>
    <property type="match status" value="1"/>
</dbReference>
<feature type="transmembrane region" description="Helical" evidence="11">
    <location>
        <begin position="68"/>
        <end position="87"/>
    </location>
</feature>
<accession>A0A7J6BY18</accession>
<reference evidence="13 14" key="1">
    <citation type="submission" date="2020-04" db="EMBL/GenBank/DDBJ databases">
        <title>Chromosome-level genome assembly of a cyprinid fish Onychostoma macrolepis by integration of Nanopore Sequencing, Bionano and Hi-C technology.</title>
        <authorList>
            <person name="Wang D."/>
        </authorList>
    </citation>
    <scope>NUCLEOTIDE SEQUENCE [LARGE SCALE GENOMIC DNA]</scope>
    <source>
        <strain evidence="13">SWU-2019</strain>
        <tissue evidence="13">Muscle</tissue>
    </source>
</reference>
<gene>
    <name evidence="13" type="ORF">G5714_019976</name>
</gene>
<sequence>MNLSQPWTAESFGLCFASLNDSCIKTVYSPVLRAPLYLLFTITIILIVFGNLWVIFTISSFQQLHTPTNYLIISMAVADLLLGSFVMPPSMIRSLETCWYFGDFFCKFHSGTDFTLCNASVLHLTFISIDRYYAVCQPLQYHSRMTTRVSVFMILVSWGFSAFFGFGIIFSELKIEGKTTEELHVACKGGCLALHGREIGVTYSIVFYFLPMFIINKSPRYQHVSMERSMLGGITTPPTSRSATARDRMRLAPEEHQTTALGHQQARPCPDSVDARPGEVRRRPSFRRGSLLSDTEAHHSSGRLAASATSLGPDAHLSQRRALSPSKRLAAMAGLHSPATGLSQLRACSPSMRLAARAAASRTAARPLRPSKRRAAMASPLSPTAHSL</sequence>
<evidence type="ECO:0000313" key="14">
    <source>
        <dbReference type="Proteomes" id="UP000579812"/>
    </source>
</evidence>
<feature type="transmembrane region" description="Helical" evidence="11">
    <location>
        <begin position="36"/>
        <end position="56"/>
    </location>
</feature>
<organism evidence="13 14">
    <name type="scientific">Onychostoma macrolepis</name>
    <dbReference type="NCBI Taxonomy" id="369639"/>
    <lineage>
        <taxon>Eukaryota</taxon>
        <taxon>Metazoa</taxon>
        <taxon>Chordata</taxon>
        <taxon>Craniata</taxon>
        <taxon>Vertebrata</taxon>
        <taxon>Euteleostomi</taxon>
        <taxon>Actinopterygii</taxon>
        <taxon>Neopterygii</taxon>
        <taxon>Teleostei</taxon>
        <taxon>Ostariophysi</taxon>
        <taxon>Cypriniformes</taxon>
        <taxon>Cyprinidae</taxon>
        <taxon>Acrossocheilinae</taxon>
        <taxon>Onychostoma</taxon>
    </lineage>
</organism>
<evidence type="ECO:0000256" key="1">
    <source>
        <dbReference type="ARBA" id="ARBA00004651"/>
    </source>
</evidence>
<dbReference type="PROSITE" id="PS00237">
    <property type="entry name" value="G_PROTEIN_RECEP_F1_1"/>
    <property type="match status" value="1"/>
</dbReference>
<evidence type="ECO:0000256" key="2">
    <source>
        <dbReference type="ARBA" id="ARBA00022475"/>
    </source>
</evidence>
<evidence type="ECO:0000256" key="3">
    <source>
        <dbReference type="ARBA" id="ARBA00022692"/>
    </source>
</evidence>
<name>A0A7J6BY18_9TELE</name>
<evidence type="ECO:0000256" key="5">
    <source>
        <dbReference type="ARBA" id="ARBA00023040"/>
    </source>
</evidence>
<dbReference type="Proteomes" id="UP000579812">
    <property type="component" value="Unassembled WGS sequence"/>
</dbReference>
<evidence type="ECO:0000256" key="6">
    <source>
        <dbReference type="ARBA" id="ARBA00023136"/>
    </source>
</evidence>
<dbReference type="GO" id="GO:0005886">
    <property type="term" value="C:plasma membrane"/>
    <property type="evidence" value="ECO:0007669"/>
    <property type="project" value="UniProtKB-SubCell"/>
</dbReference>
<feature type="domain" description="G-protein coupled receptors family 1 profile" evidence="12">
    <location>
        <begin position="50"/>
        <end position="215"/>
    </location>
</feature>
<keyword evidence="8 9" id="KW-0807">Transducer</keyword>
<keyword evidence="5 9" id="KW-0297">G-protein coupled receptor</keyword>
<dbReference type="InterPro" id="IPR000276">
    <property type="entry name" value="GPCR_Rhodpsn"/>
</dbReference>
<dbReference type="Gene3D" id="1.20.1070.10">
    <property type="entry name" value="Rhodopsin 7-helix transmembrane proteins"/>
    <property type="match status" value="1"/>
</dbReference>
<dbReference type="EMBL" id="JAAMOB010000020">
    <property type="protein sequence ID" value="KAF4099850.1"/>
    <property type="molecule type" value="Genomic_DNA"/>
</dbReference>
<feature type="transmembrane region" description="Helical" evidence="11">
    <location>
        <begin position="149"/>
        <end position="170"/>
    </location>
</feature>
<evidence type="ECO:0000256" key="9">
    <source>
        <dbReference type="RuleBase" id="RU000688"/>
    </source>
</evidence>
<comment type="caution">
    <text evidence="13">The sequence shown here is derived from an EMBL/GenBank/DDBJ whole genome shotgun (WGS) entry which is preliminary data.</text>
</comment>
<dbReference type="PANTHER" id="PTHR24249">
    <property type="entry name" value="HISTAMINE RECEPTOR-RELATED G-PROTEIN COUPLED RECEPTOR"/>
    <property type="match status" value="1"/>
</dbReference>
<evidence type="ECO:0000313" key="13">
    <source>
        <dbReference type="EMBL" id="KAF4099850.1"/>
    </source>
</evidence>